<keyword evidence="5 7" id="KW-0802">TPR repeat</keyword>
<dbReference type="SUPFAM" id="SSF48452">
    <property type="entry name" value="TPR-like"/>
    <property type="match status" value="2"/>
</dbReference>
<feature type="non-terminal residue" evidence="9">
    <location>
        <position position="1"/>
    </location>
</feature>
<dbReference type="EMBL" id="DRCV01000172">
    <property type="protein sequence ID" value="HDK38127.1"/>
    <property type="molecule type" value="Genomic_DNA"/>
</dbReference>
<dbReference type="InterPro" id="IPR011990">
    <property type="entry name" value="TPR-like_helical_dom_sf"/>
</dbReference>
<comment type="caution">
    <text evidence="9">The sequence shown here is derived from an EMBL/GenBank/DDBJ whole genome shotgun (WGS) entry which is preliminary data.</text>
</comment>
<dbReference type="PANTHER" id="PTHR12558:SF13">
    <property type="entry name" value="CELL DIVISION CYCLE PROTEIN 27 HOMOLOG"/>
    <property type="match status" value="1"/>
</dbReference>
<dbReference type="AlphaFoldDB" id="A0A831JRR7"/>
<keyword evidence="4" id="KW-0677">Repeat</keyword>
<dbReference type="InterPro" id="IPR008410">
    <property type="entry name" value="BCSC_C"/>
</dbReference>
<gene>
    <name evidence="9" type="ORF">ENG92_03830</name>
</gene>
<evidence type="ECO:0000256" key="7">
    <source>
        <dbReference type="PROSITE-ProRule" id="PRU00339"/>
    </source>
</evidence>
<feature type="repeat" description="TPR" evidence="7">
    <location>
        <begin position="15"/>
        <end position="48"/>
    </location>
</feature>
<sequence length="841" mass="95238">EPLLTSVARKWPRHADAVGAMGHLRLKQARYQEAASWLRKAVALENTNKWRSLLRTASYWGLIKRAKFARDQQQLQQAETLLRQAHGLDPREAYGTALLAQIRAQLGDIDEAERLFRRSLDIDPANSTALQGLANLYADNNRLDEAFLLLDKLNPSQKRAMGASHATLRSSLLRQRAGQQSRQGQSEAAIATLQQAIELTPDNPWLRFDQAHLLLDEKKERQALKLFEQGLTLAPRNPEMRYAYALLLSRLDHDAEALLVLSILPENQLSSSARKFRNKLQRELKLKRVRALAAQEESHRAAKILRQMQEQLKDDPESLLEIADTWNAINRPQTARELLIRLDENTDLTTEQRRKRNQLELATALDQAQTLIAEDKPQRALELLSETRRHLGSDPQLLHRMAKLYKHAGEYDQAISHYRALAELDLPFPDDMDEDEQWLHWAGNTGNGNLVDEAGHLLQAHSPMVFGGLHSGFRNATEGLSSLESYELPIEVQWPLSPGKAFAQILPVKLDAGRLDLADEYTRQRYGTGLLCQHDCVTTKQTKIEHGTTFAIGFHGLDWGADLGISPQGFPVSNLWGGIEIEGDLLQTGWQLTLSQRPITSTLLSYAGMKDAESGKVWGGVVATGLHLGLSWDHGGPYGIWSDLGIHQLHGERVADNLRLRALGGIYWRLRDREDFQVRGGINLMTWHFDKNLEEFTFGHGGYYSPQSYVSVSLPFSYYGHKNRWSWEVRTSVSYSYSDIEPSPFFPNDPDLQAEAEQLEPITGVNPFYEGGSSTGVGYTFSGAVEYRVNPYLHVGARVDIERADFYTPNRFAFYFRYSARPHLEPMPLYPKATIPYHQFD</sequence>
<evidence type="ECO:0000256" key="6">
    <source>
        <dbReference type="ARBA" id="ARBA00022916"/>
    </source>
</evidence>
<feature type="domain" description="Cellulose synthase operon C C-terminal" evidence="8">
    <location>
        <begin position="481"/>
        <end position="819"/>
    </location>
</feature>
<dbReference type="PROSITE" id="PS50005">
    <property type="entry name" value="TPR"/>
    <property type="match status" value="3"/>
</dbReference>
<dbReference type="Proteomes" id="UP000885822">
    <property type="component" value="Unassembled WGS sequence"/>
</dbReference>
<name>A0A831JRR7_9GAMM</name>
<keyword evidence="3" id="KW-0732">Signal</keyword>
<feature type="repeat" description="TPR" evidence="7">
    <location>
        <begin position="170"/>
        <end position="203"/>
    </location>
</feature>
<dbReference type="GO" id="GO:0030244">
    <property type="term" value="P:cellulose biosynthetic process"/>
    <property type="evidence" value="ECO:0007669"/>
    <property type="project" value="UniProtKB-KW"/>
</dbReference>
<comment type="pathway">
    <text evidence="2">Glycan metabolism; bacterial cellulose biosynthesis.</text>
</comment>
<dbReference type="PANTHER" id="PTHR12558">
    <property type="entry name" value="CELL DIVISION CYCLE 16,23,27"/>
    <property type="match status" value="1"/>
</dbReference>
<dbReference type="Pfam" id="PF13181">
    <property type="entry name" value="TPR_8"/>
    <property type="match status" value="1"/>
</dbReference>
<feature type="repeat" description="TPR" evidence="7">
    <location>
        <begin position="93"/>
        <end position="126"/>
    </location>
</feature>
<dbReference type="Pfam" id="PF14559">
    <property type="entry name" value="TPR_19"/>
    <property type="match status" value="1"/>
</dbReference>
<evidence type="ECO:0000256" key="2">
    <source>
        <dbReference type="ARBA" id="ARBA00005186"/>
    </source>
</evidence>
<dbReference type="SMART" id="SM00028">
    <property type="entry name" value="TPR"/>
    <property type="match status" value="7"/>
</dbReference>
<proteinExistence type="predicted"/>
<dbReference type="UniPathway" id="UPA00694"/>
<evidence type="ECO:0000256" key="1">
    <source>
        <dbReference type="ARBA" id="ARBA00003476"/>
    </source>
</evidence>
<protein>
    <submittedName>
        <fullName evidence="9">Tetratricopeptide repeat protein</fullName>
    </submittedName>
</protein>
<evidence type="ECO:0000256" key="5">
    <source>
        <dbReference type="ARBA" id="ARBA00022803"/>
    </source>
</evidence>
<dbReference type="Gene3D" id="1.25.40.10">
    <property type="entry name" value="Tetratricopeptide repeat domain"/>
    <property type="match status" value="3"/>
</dbReference>
<dbReference type="Pfam" id="PF13176">
    <property type="entry name" value="TPR_7"/>
    <property type="match status" value="1"/>
</dbReference>
<organism evidence="9">
    <name type="scientific">Thiolapillus brandeum</name>
    <dbReference type="NCBI Taxonomy" id="1076588"/>
    <lineage>
        <taxon>Bacteria</taxon>
        <taxon>Pseudomonadati</taxon>
        <taxon>Pseudomonadota</taxon>
        <taxon>Gammaproteobacteria</taxon>
        <taxon>Chromatiales</taxon>
        <taxon>Sedimenticolaceae</taxon>
        <taxon>Thiolapillus</taxon>
    </lineage>
</organism>
<comment type="function">
    <text evidence="1">Required for maximal bacterial cellulose synthesis.</text>
</comment>
<evidence type="ECO:0000256" key="3">
    <source>
        <dbReference type="ARBA" id="ARBA00022729"/>
    </source>
</evidence>
<dbReference type="InterPro" id="IPR019734">
    <property type="entry name" value="TPR_rpt"/>
</dbReference>
<keyword evidence="6" id="KW-0135">Cellulose biosynthesis</keyword>
<evidence type="ECO:0000259" key="8">
    <source>
        <dbReference type="Pfam" id="PF05420"/>
    </source>
</evidence>
<evidence type="ECO:0000313" key="9">
    <source>
        <dbReference type="EMBL" id="HDK38127.1"/>
    </source>
</evidence>
<evidence type="ECO:0000256" key="4">
    <source>
        <dbReference type="ARBA" id="ARBA00022737"/>
    </source>
</evidence>
<accession>A0A831JRR7</accession>
<reference evidence="9" key="1">
    <citation type="journal article" date="2020" name="mSystems">
        <title>Genome- and Community-Level Interaction Insights into Carbon Utilization and Element Cycling Functions of Hydrothermarchaeota in Hydrothermal Sediment.</title>
        <authorList>
            <person name="Zhou Z."/>
            <person name="Liu Y."/>
            <person name="Xu W."/>
            <person name="Pan J."/>
            <person name="Luo Z.H."/>
            <person name="Li M."/>
        </authorList>
    </citation>
    <scope>NUCLEOTIDE SEQUENCE [LARGE SCALE GENOMIC DNA]</scope>
    <source>
        <strain evidence="9">HyVt-26</strain>
    </source>
</reference>
<dbReference type="GO" id="GO:0019867">
    <property type="term" value="C:outer membrane"/>
    <property type="evidence" value="ECO:0007669"/>
    <property type="project" value="InterPro"/>
</dbReference>
<dbReference type="Pfam" id="PF05420">
    <property type="entry name" value="BCSC_C"/>
    <property type="match status" value="1"/>
</dbReference>